<dbReference type="PROSITE" id="PS00211">
    <property type="entry name" value="ABC_TRANSPORTER_1"/>
    <property type="match status" value="1"/>
</dbReference>
<evidence type="ECO:0000259" key="5">
    <source>
        <dbReference type="PROSITE" id="PS50893"/>
    </source>
</evidence>
<dbReference type="PROSITE" id="PS50893">
    <property type="entry name" value="ABC_TRANSPORTER_2"/>
    <property type="match status" value="1"/>
</dbReference>
<evidence type="ECO:0000256" key="3">
    <source>
        <dbReference type="ARBA" id="ARBA00022741"/>
    </source>
</evidence>
<dbReference type="SUPFAM" id="SSF52540">
    <property type="entry name" value="P-loop containing nucleoside triphosphate hydrolases"/>
    <property type="match status" value="1"/>
</dbReference>
<reference evidence="6" key="1">
    <citation type="submission" date="2022-09" db="EMBL/GenBank/DDBJ databases">
        <title>Novel Mycoplasma species identified in domestic and wild animals.</title>
        <authorList>
            <person name="Volokhov D.V."/>
            <person name="Furtak V.A."/>
            <person name="Zagorodnyaya T.A."/>
        </authorList>
    </citation>
    <scope>NUCLEOTIDE SEQUENCE</scope>
    <source>
        <strain evidence="6">Oakley</strain>
    </source>
</reference>
<dbReference type="Gene3D" id="3.40.50.300">
    <property type="entry name" value="P-loop containing nucleotide triphosphate hydrolases"/>
    <property type="match status" value="1"/>
</dbReference>
<proteinExistence type="inferred from homology"/>
<dbReference type="CDD" id="cd03230">
    <property type="entry name" value="ABC_DR_subfamily_A"/>
    <property type="match status" value="1"/>
</dbReference>
<gene>
    <name evidence="6" type="ORF">N7548_04450</name>
</gene>
<comment type="similarity">
    <text evidence="1">Belongs to the ABC transporter superfamily.</text>
</comment>
<protein>
    <submittedName>
        <fullName evidence="6">ABC transporter ATP-binding protein</fullName>
    </submittedName>
</protein>
<dbReference type="PANTHER" id="PTHR42711:SF5">
    <property type="entry name" value="ABC TRANSPORTER ATP-BINDING PROTEIN NATA"/>
    <property type="match status" value="1"/>
</dbReference>
<dbReference type="InterPro" id="IPR027417">
    <property type="entry name" value="P-loop_NTPase"/>
</dbReference>
<dbReference type="EMBL" id="JAOVQM010000003">
    <property type="protein sequence ID" value="MCV2232075.1"/>
    <property type="molecule type" value="Genomic_DNA"/>
</dbReference>
<dbReference type="InterPro" id="IPR050763">
    <property type="entry name" value="ABC_transporter_ATP-binding"/>
</dbReference>
<keyword evidence="7" id="KW-1185">Reference proteome</keyword>
<evidence type="ECO:0000313" key="7">
    <source>
        <dbReference type="Proteomes" id="UP001177160"/>
    </source>
</evidence>
<accession>A0ABT2Y5Q5</accession>
<dbReference type="InterPro" id="IPR017871">
    <property type="entry name" value="ABC_transporter-like_CS"/>
</dbReference>
<organism evidence="6 7">
    <name type="scientific">Paracholeplasma manati</name>
    <dbReference type="NCBI Taxonomy" id="591373"/>
    <lineage>
        <taxon>Bacteria</taxon>
        <taxon>Bacillati</taxon>
        <taxon>Mycoplasmatota</taxon>
        <taxon>Mollicutes</taxon>
        <taxon>Acholeplasmatales</taxon>
        <taxon>Acholeplasmataceae</taxon>
        <taxon>Paracholeplasma</taxon>
    </lineage>
</organism>
<name>A0ABT2Y5Q5_9MOLU</name>
<dbReference type="SMART" id="SM00382">
    <property type="entry name" value="AAA"/>
    <property type="match status" value="1"/>
</dbReference>
<dbReference type="PANTHER" id="PTHR42711">
    <property type="entry name" value="ABC TRANSPORTER ATP-BINDING PROTEIN"/>
    <property type="match status" value="1"/>
</dbReference>
<keyword evidence="4 6" id="KW-0067">ATP-binding</keyword>
<dbReference type="InterPro" id="IPR003439">
    <property type="entry name" value="ABC_transporter-like_ATP-bd"/>
</dbReference>
<sequence length="291" mass="32870">MHVIEINDLKKYYGNKRGLEKASLYVNKGEIYGFIGPNGAGKTTLIRILLGLLPKDTGVARVLGMDCKMAESKIHEQIGYMPSEAAFFPEYKVKELIAFYSAIRPTNPAYVQKLVETLDIDVEKTFQALSFGNKKKIGILIALMHEPELLILDEPTTGLDPLIQKQFLGLLLELKKQGKTIFLSSHVLSDIQKVCDRVGLIKNGVVILENDMHILKKEEHKIVEFTPYQAIQIDGMTDFQTTTSGGTFKYRGQMKPLLQVLSQCEFTDLVIRDVTLEEIFLSYYESEHAHV</sequence>
<dbReference type="InterPro" id="IPR003593">
    <property type="entry name" value="AAA+_ATPase"/>
</dbReference>
<evidence type="ECO:0000313" key="6">
    <source>
        <dbReference type="EMBL" id="MCV2232075.1"/>
    </source>
</evidence>
<keyword evidence="3" id="KW-0547">Nucleotide-binding</keyword>
<dbReference type="Proteomes" id="UP001177160">
    <property type="component" value="Unassembled WGS sequence"/>
</dbReference>
<evidence type="ECO:0000256" key="4">
    <source>
        <dbReference type="ARBA" id="ARBA00022840"/>
    </source>
</evidence>
<keyword evidence="2" id="KW-0813">Transport</keyword>
<comment type="caution">
    <text evidence="6">The sequence shown here is derived from an EMBL/GenBank/DDBJ whole genome shotgun (WGS) entry which is preliminary data.</text>
</comment>
<evidence type="ECO:0000256" key="2">
    <source>
        <dbReference type="ARBA" id="ARBA00022448"/>
    </source>
</evidence>
<dbReference type="GO" id="GO:0005524">
    <property type="term" value="F:ATP binding"/>
    <property type="evidence" value="ECO:0007669"/>
    <property type="project" value="UniProtKB-KW"/>
</dbReference>
<evidence type="ECO:0000256" key="1">
    <source>
        <dbReference type="ARBA" id="ARBA00005417"/>
    </source>
</evidence>
<feature type="domain" description="ABC transporter" evidence="5">
    <location>
        <begin position="4"/>
        <end position="228"/>
    </location>
</feature>
<dbReference type="Pfam" id="PF00005">
    <property type="entry name" value="ABC_tran"/>
    <property type="match status" value="1"/>
</dbReference>
<dbReference type="RefSeq" id="WP_263608240.1">
    <property type="nucleotide sequence ID" value="NZ_JAOVQM010000003.1"/>
</dbReference>